<evidence type="ECO:0000313" key="10">
    <source>
        <dbReference type="Proteomes" id="UP000326367"/>
    </source>
</evidence>
<keyword evidence="7" id="KW-0624">Polysaccharide degradation</keyword>
<keyword evidence="4 9" id="KW-0378">Hydrolase</keyword>
<dbReference type="EC" id="3.2.1.4" evidence="3"/>
<evidence type="ECO:0000256" key="7">
    <source>
        <dbReference type="ARBA" id="ARBA00023326"/>
    </source>
</evidence>
<evidence type="ECO:0000256" key="6">
    <source>
        <dbReference type="ARBA" id="ARBA00023295"/>
    </source>
</evidence>
<dbReference type="InterPro" id="IPR006311">
    <property type="entry name" value="TAT_signal"/>
</dbReference>
<name>A0ABQ6T5D1_9GAMM</name>
<evidence type="ECO:0000256" key="3">
    <source>
        <dbReference type="ARBA" id="ARBA00012601"/>
    </source>
</evidence>
<dbReference type="PRINTS" id="PR00735">
    <property type="entry name" value="GLHYDRLASE8"/>
</dbReference>
<feature type="signal peptide" evidence="8">
    <location>
        <begin position="1"/>
        <end position="32"/>
    </location>
</feature>
<comment type="catalytic activity">
    <reaction evidence="1">
        <text>Endohydrolysis of (1-&gt;4)-beta-D-glucosidic linkages in cellulose, lichenin and cereal beta-D-glucans.</text>
        <dbReference type="EC" id="3.2.1.4"/>
    </reaction>
</comment>
<gene>
    <name evidence="9" type="primary">bcsZ</name>
    <name evidence="9" type="ORF">FJU31_03235</name>
</gene>
<keyword evidence="5" id="KW-0136">Cellulose degradation</keyword>
<proteinExistence type="inferred from homology"/>
<comment type="similarity">
    <text evidence="2">Belongs to the glycosyl hydrolase 8 (cellulase D) family.</text>
</comment>
<keyword evidence="6 9" id="KW-0326">Glycosidase</keyword>
<evidence type="ECO:0000256" key="8">
    <source>
        <dbReference type="SAM" id="SignalP"/>
    </source>
</evidence>
<comment type="caution">
    <text evidence="9">The sequence shown here is derived from an EMBL/GenBank/DDBJ whole genome shotgun (WGS) entry which is preliminary data.</text>
</comment>
<dbReference type="InterPro" id="IPR012341">
    <property type="entry name" value="6hp_glycosidase-like_sf"/>
</dbReference>
<keyword evidence="7" id="KW-0119">Carbohydrate metabolism</keyword>
<dbReference type="EMBL" id="VYKI01000002">
    <property type="protein sequence ID" value="KAA9003881.1"/>
    <property type="molecule type" value="Genomic_DNA"/>
</dbReference>
<organism evidence="9 10">
    <name type="scientific">Stenotrophomonas cyclobalanopsidis</name>
    <dbReference type="NCBI Taxonomy" id="2771362"/>
    <lineage>
        <taxon>Bacteria</taxon>
        <taxon>Pseudomonadati</taxon>
        <taxon>Pseudomonadota</taxon>
        <taxon>Gammaproteobacteria</taxon>
        <taxon>Lysobacterales</taxon>
        <taxon>Lysobacteraceae</taxon>
        <taxon>Stenotrophomonas</taxon>
    </lineage>
</organism>
<evidence type="ECO:0000313" key="9">
    <source>
        <dbReference type="EMBL" id="KAA9003881.1"/>
    </source>
</evidence>
<evidence type="ECO:0000256" key="5">
    <source>
        <dbReference type="ARBA" id="ARBA00023001"/>
    </source>
</evidence>
<protein>
    <recommendedName>
        <fullName evidence="3">cellulase</fullName>
        <ecNumber evidence="3">3.2.1.4</ecNumber>
    </recommendedName>
</protein>
<keyword evidence="10" id="KW-1185">Reference proteome</keyword>
<dbReference type="Proteomes" id="UP000326367">
    <property type="component" value="Unassembled WGS sequence"/>
</dbReference>
<feature type="chain" id="PRO_5046263308" description="cellulase" evidence="8">
    <location>
        <begin position="33"/>
        <end position="387"/>
    </location>
</feature>
<dbReference type="SUPFAM" id="SSF48208">
    <property type="entry name" value="Six-hairpin glycosidases"/>
    <property type="match status" value="1"/>
</dbReference>
<dbReference type="InterPro" id="IPR008928">
    <property type="entry name" value="6-hairpin_glycosidase_sf"/>
</dbReference>
<accession>A0ABQ6T5D1</accession>
<evidence type="ECO:0000256" key="2">
    <source>
        <dbReference type="ARBA" id="ARBA00009209"/>
    </source>
</evidence>
<dbReference type="GO" id="GO:0008810">
    <property type="term" value="F:cellulase activity"/>
    <property type="evidence" value="ECO:0007669"/>
    <property type="project" value="UniProtKB-EC"/>
</dbReference>
<dbReference type="RefSeq" id="WP_150453451.1">
    <property type="nucleotide sequence ID" value="NZ_VYKI01000002.1"/>
</dbReference>
<sequence>MAIVVHGAARRRFLQLLAGTAGMALLPAAVQAVSLPRCAGPWREWRSFVQKHVQDDGRVVDFLNKDLRSTSESQSYALFFALVDNDPVLFDRVLGWTRRQLCGGRPDLNLPAWLWGRDAAGQFRVLDPNTASDGELWIAYALLEAGRLWKRPGLHDAGRQMLALMRKAEVAELPGFGPMLLPGNAGFIHADRWTLNPCYLPLFVLRRFAAVDAKGPWARMAERSVALLEASAPVGFAPDWVAWNGRAFVTDADKGDLGSYDAIRCYLWAGMVDSADPLRRRLLQALSGPVGMLREQGHLAEKIQVRTGVGTGTAPAGFSAALLPCLAASAQPALLKAQQARVQAATDLNYYERSLVLFGKGWMDRRFRFSADGRLLPAWSNPCSANT</sequence>
<keyword evidence="8" id="KW-0732">Signal</keyword>
<dbReference type="Pfam" id="PF01270">
    <property type="entry name" value="Glyco_hydro_8"/>
    <property type="match status" value="1"/>
</dbReference>
<dbReference type="Gene3D" id="1.50.10.10">
    <property type="match status" value="1"/>
</dbReference>
<dbReference type="PROSITE" id="PS51318">
    <property type="entry name" value="TAT"/>
    <property type="match status" value="1"/>
</dbReference>
<dbReference type="InterPro" id="IPR002037">
    <property type="entry name" value="Glyco_hydro_8"/>
</dbReference>
<reference evidence="9 10" key="1">
    <citation type="journal article" date="2020" name="Antonie Van Leeuwenhoek">
        <title>Stenotrophomonas cyclobalanopsidis sp. nov., isolated from the leaf spot disease of Cyclobalanopsis patelliformis.</title>
        <authorList>
            <person name="Bian D.R."/>
            <person name="Xue H."/>
            <person name="Piao C.G."/>
            <person name="Li Y."/>
        </authorList>
    </citation>
    <scope>NUCLEOTIDE SEQUENCE [LARGE SCALE GENOMIC DNA]</scope>
    <source>
        <strain evidence="9 10">TPQG1-4</strain>
    </source>
</reference>
<evidence type="ECO:0000256" key="1">
    <source>
        <dbReference type="ARBA" id="ARBA00000966"/>
    </source>
</evidence>
<evidence type="ECO:0000256" key="4">
    <source>
        <dbReference type="ARBA" id="ARBA00022801"/>
    </source>
</evidence>
<dbReference type="NCBIfam" id="NF008305">
    <property type="entry name" value="PRK11097.1"/>
    <property type="match status" value="1"/>
</dbReference>